<reference evidence="1" key="1">
    <citation type="submission" date="2014-11" db="EMBL/GenBank/DDBJ databases">
        <authorList>
            <person name="Amaro Gonzalez C."/>
        </authorList>
    </citation>
    <scope>NUCLEOTIDE SEQUENCE</scope>
</reference>
<organism evidence="1">
    <name type="scientific">Anguilla anguilla</name>
    <name type="common">European freshwater eel</name>
    <name type="synonym">Muraena anguilla</name>
    <dbReference type="NCBI Taxonomy" id="7936"/>
    <lineage>
        <taxon>Eukaryota</taxon>
        <taxon>Metazoa</taxon>
        <taxon>Chordata</taxon>
        <taxon>Craniata</taxon>
        <taxon>Vertebrata</taxon>
        <taxon>Euteleostomi</taxon>
        <taxon>Actinopterygii</taxon>
        <taxon>Neopterygii</taxon>
        <taxon>Teleostei</taxon>
        <taxon>Anguilliformes</taxon>
        <taxon>Anguillidae</taxon>
        <taxon>Anguilla</taxon>
    </lineage>
</organism>
<proteinExistence type="predicted"/>
<protein>
    <submittedName>
        <fullName evidence="1">Uncharacterized protein</fullName>
    </submittedName>
</protein>
<dbReference type="AlphaFoldDB" id="A0A0E9Q1Y9"/>
<sequence length="26" mass="3206">MLRHFQLRKSIVYILQVERISSVIEF</sequence>
<accession>A0A0E9Q1Y9</accession>
<dbReference type="EMBL" id="GBXM01098429">
    <property type="protein sequence ID" value="JAH10148.1"/>
    <property type="molecule type" value="Transcribed_RNA"/>
</dbReference>
<evidence type="ECO:0000313" key="1">
    <source>
        <dbReference type="EMBL" id="JAH10148.1"/>
    </source>
</evidence>
<reference evidence="1" key="2">
    <citation type="journal article" date="2015" name="Fish Shellfish Immunol.">
        <title>Early steps in the European eel (Anguilla anguilla)-Vibrio vulnificus interaction in the gills: Role of the RtxA13 toxin.</title>
        <authorList>
            <person name="Callol A."/>
            <person name="Pajuelo D."/>
            <person name="Ebbesson L."/>
            <person name="Teles M."/>
            <person name="MacKenzie S."/>
            <person name="Amaro C."/>
        </authorList>
    </citation>
    <scope>NUCLEOTIDE SEQUENCE</scope>
</reference>
<name>A0A0E9Q1Y9_ANGAN</name>